<feature type="transmembrane region" description="Helical" evidence="2">
    <location>
        <begin position="46"/>
        <end position="69"/>
    </location>
</feature>
<reference evidence="4" key="1">
    <citation type="journal article" date="2019" name="Int. J. Syst. Evol. Microbiol.">
        <title>The Global Catalogue of Microorganisms (GCM) 10K type strain sequencing project: providing services to taxonomists for standard genome sequencing and annotation.</title>
        <authorList>
            <consortium name="The Broad Institute Genomics Platform"/>
            <consortium name="The Broad Institute Genome Sequencing Center for Infectious Disease"/>
            <person name="Wu L."/>
            <person name="Ma J."/>
        </authorList>
    </citation>
    <scope>NUCLEOTIDE SEQUENCE [LARGE SCALE GENOMIC DNA]</scope>
    <source>
        <strain evidence="4">JCM 16904</strain>
    </source>
</reference>
<dbReference type="NCBIfam" id="NF038083">
    <property type="entry name" value="CU044_5270_fam"/>
    <property type="match status" value="1"/>
</dbReference>
<evidence type="ECO:0000256" key="1">
    <source>
        <dbReference type="SAM" id="MobiDB-lite"/>
    </source>
</evidence>
<evidence type="ECO:0000256" key="2">
    <source>
        <dbReference type="SAM" id="Phobius"/>
    </source>
</evidence>
<evidence type="ECO:0000313" key="4">
    <source>
        <dbReference type="Proteomes" id="UP001500902"/>
    </source>
</evidence>
<dbReference type="InterPro" id="IPR047789">
    <property type="entry name" value="CU044_5270-like"/>
</dbReference>
<feature type="compositionally biased region" description="Basic and acidic residues" evidence="1">
    <location>
        <begin position="370"/>
        <end position="383"/>
    </location>
</feature>
<keyword evidence="2" id="KW-0472">Membrane</keyword>
<keyword evidence="2" id="KW-0812">Transmembrane</keyword>
<organism evidence="3 4">
    <name type="scientific">Nonomuraea antimicrobica</name>
    <dbReference type="NCBI Taxonomy" id="561173"/>
    <lineage>
        <taxon>Bacteria</taxon>
        <taxon>Bacillati</taxon>
        <taxon>Actinomycetota</taxon>
        <taxon>Actinomycetes</taxon>
        <taxon>Streptosporangiales</taxon>
        <taxon>Streptosporangiaceae</taxon>
        <taxon>Nonomuraea</taxon>
    </lineage>
</organism>
<proteinExistence type="predicted"/>
<sequence>MDELDLLARALPDAPPPSPEVVDRARARLSSAVDLPAPRLARRRAFWGWTAVATVAVITAVIALVANLAPVPAPVIVPARENDVLLRLADDVARLPDETGAYWHRPLLNVFLTRVEAGGERFNVLSRSRVDLWQPRDPRDPVQARMRQEDVGPATPADERVWRAAGSPSVAQQVCTPGKPAKDCRKERMSDEPSQCVYTRAVEPAGVFGDRRLGDLTMADLAALPTDVDGLRERLRTAWQAEPGRRQTFEEFLPHASALLEMPVSPAVRAAVLRLLAGLPTTKVGGTVDDPLGRPGLAVTFVKSEGFTREFGSDDEVAESYTTILDPRTGTVLVTWASIADESAEGLAKGTYMSYMAWTSEAGWTDDEPERPRDCRLSDRPIP</sequence>
<protein>
    <submittedName>
        <fullName evidence="3">Uncharacterized protein</fullName>
    </submittedName>
</protein>
<gene>
    <name evidence="3" type="ORF">GCM10022224_064970</name>
</gene>
<comment type="caution">
    <text evidence="3">The sequence shown here is derived from an EMBL/GenBank/DDBJ whole genome shotgun (WGS) entry which is preliminary data.</text>
</comment>
<dbReference type="Proteomes" id="UP001500902">
    <property type="component" value="Unassembled WGS sequence"/>
</dbReference>
<feature type="region of interest" description="Disordered" evidence="1">
    <location>
        <begin position="363"/>
        <end position="383"/>
    </location>
</feature>
<accession>A0ABP7CLH1</accession>
<dbReference type="EMBL" id="BAAAZP010000117">
    <property type="protein sequence ID" value="GAA3690538.1"/>
    <property type="molecule type" value="Genomic_DNA"/>
</dbReference>
<evidence type="ECO:0000313" key="3">
    <source>
        <dbReference type="EMBL" id="GAA3690538.1"/>
    </source>
</evidence>
<dbReference type="RefSeq" id="WP_344886588.1">
    <property type="nucleotide sequence ID" value="NZ_BAAAZP010000117.1"/>
</dbReference>
<keyword evidence="4" id="KW-1185">Reference proteome</keyword>
<name>A0ABP7CLH1_9ACTN</name>
<keyword evidence="2" id="KW-1133">Transmembrane helix</keyword>